<dbReference type="InterPro" id="IPR014001">
    <property type="entry name" value="Helicase_ATP-bd"/>
</dbReference>
<proteinExistence type="predicted"/>
<dbReference type="GO" id="GO:0016787">
    <property type="term" value="F:hydrolase activity"/>
    <property type="evidence" value="ECO:0007669"/>
    <property type="project" value="UniProtKB-KW"/>
</dbReference>
<gene>
    <name evidence="8" type="primary">helY</name>
    <name evidence="8" type="ORF">GCM10011600_08510</name>
</gene>
<feature type="region of interest" description="Disordered" evidence="5">
    <location>
        <begin position="1"/>
        <end position="27"/>
    </location>
</feature>
<accession>A0A8J3GP54</accession>
<feature type="compositionally biased region" description="Basic and acidic residues" evidence="5">
    <location>
        <begin position="570"/>
        <end position="599"/>
    </location>
</feature>
<keyword evidence="9" id="KW-1185">Reference proteome</keyword>
<dbReference type="Pfam" id="PF00270">
    <property type="entry name" value="DEAD"/>
    <property type="match status" value="1"/>
</dbReference>
<dbReference type="SMART" id="SM00487">
    <property type="entry name" value="DEXDc"/>
    <property type="match status" value="1"/>
</dbReference>
<keyword evidence="4" id="KW-0067">ATP-binding</keyword>
<evidence type="ECO:0000313" key="8">
    <source>
        <dbReference type="EMBL" id="GHF09763.1"/>
    </source>
</evidence>
<dbReference type="EMBL" id="BNAI01000001">
    <property type="protein sequence ID" value="GHF09763.1"/>
    <property type="molecule type" value="Genomic_DNA"/>
</dbReference>
<feature type="compositionally biased region" description="Low complexity" evidence="5">
    <location>
        <begin position="1"/>
        <end position="17"/>
    </location>
</feature>
<evidence type="ECO:0000313" key="9">
    <source>
        <dbReference type="Proteomes" id="UP000617531"/>
    </source>
</evidence>
<dbReference type="InterPro" id="IPR001650">
    <property type="entry name" value="Helicase_C-like"/>
</dbReference>
<evidence type="ECO:0000256" key="3">
    <source>
        <dbReference type="ARBA" id="ARBA00022806"/>
    </source>
</evidence>
<dbReference type="PANTHER" id="PTHR12131">
    <property type="entry name" value="ATP-DEPENDENT RNA AND DNA HELICASE"/>
    <property type="match status" value="1"/>
</dbReference>
<dbReference type="Pfam" id="PF08148">
    <property type="entry name" value="DSHCT"/>
    <property type="match status" value="1"/>
</dbReference>
<dbReference type="GO" id="GO:0004386">
    <property type="term" value="F:helicase activity"/>
    <property type="evidence" value="ECO:0007669"/>
    <property type="project" value="UniProtKB-KW"/>
</dbReference>
<feature type="domain" description="Helicase ATP-binding" evidence="6">
    <location>
        <begin position="50"/>
        <end position="209"/>
    </location>
</feature>
<dbReference type="AlphaFoldDB" id="A0A8J3GP54"/>
<feature type="region of interest" description="Disordered" evidence="5">
    <location>
        <begin position="570"/>
        <end position="601"/>
    </location>
</feature>
<keyword evidence="1" id="KW-0547">Nucleotide-binding</keyword>
<reference evidence="8" key="2">
    <citation type="submission" date="2020-09" db="EMBL/GenBank/DDBJ databases">
        <authorList>
            <person name="Sun Q."/>
            <person name="Zhou Y."/>
        </authorList>
    </citation>
    <scope>NUCLEOTIDE SEQUENCE</scope>
    <source>
        <strain evidence="8">CGMCC 1.16548</strain>
    </source>
</reference>
<dbReference type="InterPro" id="IPR048392">
    <property type="entry name" value="MTR4-like_stalk"/>
</dbReference>
<dbReference type="Gene3D" id="3.40.50.300">
    <property type="entry name" value="P-loop containing nucleotide triphosphate hydrolases"/>
    <property type="match status" value="2"/>
</dbReference>
<dbReference type="InterPro" id="IPR011545">
    <property type="entry name" value="DEAD/DEAH_box_helicase_dom"/>
</dbReference>
<dbReference type="Pfam" id="PF21408">
    <property type="entry name" value="MTR4-like_stalk"/>
    <property type="match status" value="1"/>
</dbReference>
<dbReference type="PANTHER" id="PTHR12131:SF1">
    <property type="entry name" value="ATP-DEPENDENT RNA HELICASE SUPV3L1, MITOCHONDRIAL-RELATED"/>
    <property type="match status" value="1"/>
</dbReference>
<feature type="region of interest" description="Disordered" evidence="5">
    <location>
        <begin position="263"/>
        <end position="291"/>
    </location>
</feature>
<reference evidence="8" key="1">
    <citation type="journal article" date="2014" name="Int. J. Syst. Evol. Microbiol.">
        <title>Complete genome sequence of Corynebacterium casei LMG S-19264T (=DSM 44701T), isolated from a smear-ripened cheese.</title>
        <authorList>
            <consortium name="US DOE Joint Genome Institute (JGI-PGF)"/>
            <person name="Walter F."/>
            <person name="Albersmeier A."/>
            <person name="Kalinowski J."/>
            <person name="Ruckert C."/>
        </authorList>
    </citation>
    <scope>NUCLEOTIDE SEQUENCE</scope>
    <source>
        <strain evidence="8">CGMCC 1.16548</strain>
    </source>
</reference>
<comment type="caution">
    <text evidence="8">The sequence shown here is derived from an EMBL/GenBank/DDBJ whole genome shotgun (WGS) entry which is preliminary data.</text>
</comment>
<evidence type="ECO:0000256" key="1">
    <source>
        <dbReference type="ARBA" id="ARBA00022741"/>
    </source>
</evidence>
<dbReference type="Pfam" id="PF00271">
    <property type="entry name" value="Helicase_C"/>
    <property type="match status" value="1"/>
</dbReference>
<dbReference type="SMART" id="SM00490">
    <property type="entry name" value="HELICc"/>
    <property type="match status" value="1"/>
</dbReference>
<dbReference type="Proteomes" id="UP000617531">
    <property type="component" value="Unassembled WGS sequence"/>
</dbReference>
<evidence type="ECO:0000256" key="2">
    <source>
        <dbReference type="ARBA" id="ARBA00022801"/>
    </source>
</evidence>
<evidence type="ECO:0000259" key="6">
    <source>
        <dbReference type="PROSITE" id="PS51192"/>
    </source>
</evidence>
<dbReference type="PROSITE" id="PS51194">
    <property type="entry name" value="HELICASE_CTER"/>
    <property type="match status" value="1"/>
</dbReference>
<evidence type="ECO:0000256" key="4">
    <source>
        <dbReference type="ARBA" id="ARBA00022840"/>
    </source>
</evidence>
<evidence type="ECO:0000256" key="5">
    <source>
        <dbReference type="SAM" id="MobiDB-lite"/>
    </source>
</evidence>
<keyword evidence="3 8" id="KW-0347">Helicase</keyword>
<dbReference type="PROSITE" id="PS51192">
    <property type="entry name" value="HELICASE_ATP_BIND_1"/>
    <property type="match status" value="1"/>
</dbReference>
<dbReference type="GO" id="GO:0070478">
    <property type="term" value="P:nuclear-transcribed mRNA catabolic process, 3'-5' exonucleolytic nonsense-mediated decay"/>
    <property type="evidence" value="ECO:0007669"/>
    <property type="project" value="TreeGrafter"/>
</dbReference>
<dbReference type="SUPFAM" id="SSF52540">
    <property type="entry name" value="P-loop containing nucleoside triphosphate hydrolases"/>
    <property type="match status" value="1"/>
</dbReference>
<dbReference type="InterPro" id="IPR050699">
    <property type="entry name" value="RNA-DNA_Helicase"/>
</dbReference>
<dbReference type="SMART" id="SM01142">
    <property type="entry name" value="DSHCT"/>
    <property type="match status" value="1"/>
</dbReference>
<organism evidence="8 9">
    <name type="scientific">Pseudolysinimonas yzui</name>
    <dbReference type="NCBI Taxonomy" id="2708254"/>
    <lineage>
        <taxon>Bacteria</taxon>
        <taxon>Bacillati</taxon>
        <taxon>Actinomycetota</taxon>
        <taxon>Actinomycetes</taxon>
        <taxon>Micrococcales</taxon>
        <taxon>Microbacteriaceae</taxon>
        <taxon>Pseudolysinimonas</taxon>
    </lineage>
</organism>
<evidence type="ECO:0000259" key="7">
    <source>
        <dbReference type="PROSITE" id="PS51194"/>
    </source>
</evidence>
<name>A0A8J3GP54_9MICO</name>
<keyword evidence="2" id="KW-0378">Hydrolase</keyword>
<protein>
    <submittedName>
        <fullName evidence="8">Helicase</fullName>
    </submittedName>
</protein>
<dbReference type="Gene3D" id="1.10.3380.30">
    <property type="match status" value="1"/>
</dbReference>
<dbReference type="InterPro" id="IPR027417">
    <property type="entry name" value="P-loop_NTPase"/>
</dbReference>
<dbReference type="GO" id="GO:0005524">
    <property type="term" value="F:ATP binding"/>
    <property type="evidence" value="ECO:0007669"/>
    <property type="project" value="UniProtKB-KW"/>
</dbReference>
<dbReference type="InterPro" id="IPR012961">
    <property type="entry name" value="Ski2/MTR4_C"/>
</dbReference>
<dbReference type="RefSeq" id="WP_191282086.1">
    <property type="nucleotide sequence ID" value="NZ_BNAI01000001.1"/>
</dbReference>
<dbReference type="CDD" id="cd18795">
    <property type="entry name" value="SF2_C_Ski2"/>
    <property type="match status" value="1"/>
</dbReference>
<dbReference type="GO" id="GO:0003676">
    <property type="term" value="F:nucleic acid binding"/>
    <property type="evidence" value="ECO:0007669"/>
    <property type="project" value="InterPro"/>
</dbReference>
<feature type="domain" description="Helicase C-terminal" evidence="7">
    <location>
        <begin position="339"/>
        <end position="504"/>
    </location>
</feature>
<sequence>MNAPSSGSSGGEPSPAERFAAAKSRRGTPRLQDFRSKLAFDLDPFQLEACQSLEAGRSVLVAAPTGAGKTIVAEFAVHLALARDRAKVFYTTPMKALSNQKFTELTAEHGADQVGLLTGDSNINSHARVVVMTTEVLRNMLYADSPLLRDLAYVVMDEVHYLADRFRGAVWEEVIIHLPQDVRMVSLSATVSNAEEFGDWLQAVRGDTDVVVSEERPVPLEQHVLVRSKLLDLFETSSLVRGDGTDAARVNPEVTRLTGASDRARTGYRGGSRGRGSRYDVGGGSSTTEKSERLFGDRMGRGDIVKLLRSRNLLPAIFFVFSRVGCDAAVEQVARSDVRLTEAWERAEIRALVEERCRAIPDSDLAVLGYWGWLDGLERGLAAHHAGMLPIFKEIVEELFQRKLLKVVFATETLALGVNMPARTVVIEKLEKFNGEARVPITPGEYTQLTGRAGRRGIDVEGHAVIQWTGGVDPRAVASLASRRSYPLHSSFRPTYNMAVNLIQQFGRTRTREILEQSFAQFQADRAVVDLARRVRKQEEALGGDEEAMTCHLGDFREYSSLRRELSDLERKNARAEGRTQHESRGERDRRQRQISDLRKRMKQHPCHACAERDAHARWAERWWRLKRDTDQLRSQISGRTGAVSQVFDRVTEVLYELGYVTTSEQGGEGELEVTASGRVLMRIYGERDLLVSECLRRGLWDDLDVAGLAALASSLVYEPRREGSDVDYRIPRGGFRAALEATEAVWQELQALEIAHRLPEGTAPSPGIALATQRWAQGAALDVVLRDAELAAGDFVRWMKQAVDLLDQLSIVADGPLGRRARQAIDSIRRGIVAYSGVS</sequence>
<dbReference type="FunFam" id="3.40.50.300:FF:000190">
    <property type="entry name" value="ATP-dependent RNA helicase"/>
    <property type="match status" value="1"/>
</dbReference>
<dbReference type="GO" id="GO:0055087">
    <property type="term" value="C:Ski complex"/>
    <property type="evidence" value="ECO:0007669"/>
    <property type="project" value="TreeGrafter"/>
</dbReference>